<accession>A0A4P8IM60</accession>
<evidence type="ECO:0000313" key="2">
    <source>
        <dbReference type="Proteomes" id="UP000298656"/>
    </source>
</evidence>
<keyword evidence="2" id="KW-1185">Reference proteome</keyword>
<reference evidence="1 2" key="1">
    <citation type="submission" date="2019-05" db="EMBL/GenBank/DDBJ databases">
        <title>Burkholderia sp. DHOD12, isolated from subtropical forest soil.</title>
        <authorList>
            <person name="Gao Z.-H."/>
            <person name="Qiu L.-H."/>
        </authorList>
    </citation>
    <scope>NUCLEOTIDE SEQUENCE [LARGE SCALE GENOMIC DNA]</scope>
    <source>
        <strain evidence="1 2">DHOD12</strain>
    </source>
</reference>
<dbReference type="EMBL" id="CP040077">
    <property type="protein sequence ID" value="QCP47913.1"/>
    <property type="molecule type" value="Genomic_DNA"/>
</dbReference>
<proteinExistence type="predicted"/>
<dbReference type="Proteomes" id="UP000298656">
    <property type="component" value="Chromosome 1"/>
</dbReference>
<evidence type="ECO:0000313" key="1">
    <source>
        <dbReference type="EMBL" id="QCP47913.1"/>
    </source>
</evidence>
<protein>
    <submittedName>
        <fullName evidence="1">Uncharacterized protein</fullName>
    </submittedName>
</protein>
<dbReference type="AlphaFoldDB" id="A0A4P8IM60"/>
<dbReference type="KEGG" id="tvl:FAZ95_01180"/>
<name>A0A4P8IM60_9BURK</name>
<dbReference type="RefSeq" id="WP_137330755.1">
    <property type="nucleotide sequence ID" value="NZ_CP040077.1"/>
</dbReference>
<dbReference type="OrthoDB" id="3479at2"/>
<gene>
    <name evidence="1" type="ORF">FAZ95_01180</name>
</gene>
<sequence length="549" mass="61441">MSKKTNETSLHASPFCVLGVTTRDDRRKIVAMAEERALQLDDDVCQKARSDLTNPRTRLSAEMAWLPGVAPRVAENMIRALSEDPEGARFTRGLPGLPRANLMAAACELVPDNEPVSSVAEFIRDFAEIVESIDPEKVLRDVNEDRSVSGFPQVQGAEIIEQELSARRRAYRVALKNLLDTMEPARLIETMTEVVRRTTDGGRTHAPMLIDDLVDSYEVETQGFLQKEAQNVSALIKQAREAAPRGALAVDPILDRLEKVARNWHGVALPILTSAMSRGTVHRPSQDTAWEMRGLSLTLNNEHGMLNQADRMTHLLRQLFAELPDVAEKLGEDAEALDGLRRQADEQARNNEQWEREITFRADVGLLFKEELAISPRGIRWKGGHIPLDSVTRVRWGAVRKSVNGVPTGTDYTIGFGDSRSDQRVELRNEATYSGFTGALWRAVCVRLIFETIAALEKGQSFSFGDIVVENDAVTLVRHKFMGSERVRLGWHEVHVWSANGSFLIGKRDDKKVYGSASYINGWNTHILEHLVRGGFKKGVRKLSDYLKD</sequence>
<organism evidence="1 2">
    <name type="scientific">Trinickia violacea</name>
    <dbReference type="NCBI Taxonomy" id="2571746"/>
    <lineage>
        <taxon>Bacteria</taxon>
        <taxon>Pseudomonadati</taxon>
        <taxon>Pseudomonadota</taxon>
        <taxon>Betaproteobacteria</taxon>
        <taxon>Burkholderiales</taxon>
        <taxon>Burkholderiaceae</taxon>
        <taxon>Trinickia</taxon>
    </lineage>
</organism>